<evidence type="ECO:0000313" key="2">
    <source>
        <dbReference type="EMBL" id="MFB9530384.1"/>
    </source>
</evidence>
<dbReference type="EMBL" id="JBHMCE010000008">
    <property type="protein sequence ID" value="MFB9530384.1"/>
    <property type="molecule type" value="Genomic_DNA"/>
</dbReference>
<gene>
    <name evidence="2" type="ORF">ACFFRN_27630</name>
</gene>
<reference evidence="2 3" key="1">
    <citation type="submission" date="2024-09" db="EMBL/GenBank/DDBJ databases">
        <authorList>
            <person name="Sun Q."/>
            <person name="Mori K."/>
        </authorList>
    </citation>
    <scope>NUCLEOTIDE SEQUENCE [LARGE SCALE GENOMIC DNA]</scope>
    <source>
        <strain evidence="2 3">JCM 3323</strain>
    </source>
</reference>
<organism evidence="2 3">
    <name type="scientific">Nonomuraea roseola</name>
    <dbReference type="NCBI Taxonomy" id="46179"/>
    <lineage>
        <taxon>Bacteria</taxon>
        <taxon>Bacillati</taxon>
        <taxon>Actinomycetota</taxon>
        <taxon>Actinomycetes</taxon>
        <taxon>Streptosporangiales</taxon>
        <taxon>Streptosporangiaceae</taxon>
        <taxon>Nonomuraea</taxon>
    </lineage>
</organism>
<keyword evidence="3" id="KW-1185">Reference proteome</keyword>
<name>A0ABV5Q585_9ACTN</name>
<proteinExistence type="predicted"/>
<dbReference type="Proteomes" id="UP001589646">
    <property type="component" value="Unassembled WGS sequence"/>
</dbReference>
<evidence type="ECO:0000313" key="3">
    <source>
        <dbReference type="Proteomes" id="UP001589646"/>
    </source>
</evidence>
<comment type="caution">
    <text evidence="2">The sequence shown here is derived from an EMBL/GenBank/DDBJ whole genome shotgun (WGS) entry which is preliminary data.</text>
</comment>
<feature type="region of interest" description="Disordered" evidence="1">
    <location>
        <begin position="428"/>
        <end position="456"/>
    </location>
</feature>
<dbReference type="RefSeq" id="WP_346124704.1">
    <property type="nucleotide sequence ID" value="NZ_BAAAXC010000015.1"/>
</dbReference>
<sequence length="456" mass="49072">MPKTAPFPVAFNGPVDRFVVTSHVFGRQIFVITQSGDVWGHEITGNNIGPGFKLGGAKVAFNGPVDRFVVVKDDRMFVITQSGDVWGHEFTGNNVGPGIKLGGAKVAFNGPVDRFVVASGLMNHDRIYVFTQSGDVWGHEITGNNVGPGIKLGGAKVAFNGPVDRFVVTMGTRIIVVTQSGDVWGHEIDQGGTGNTIKPGFKFGGAKVAFNGPVDRFVVTSDNRIVVIREDGDVWGHEITGNTIGPGFPMNFRLLHFTFANDISVANRNRTIDRHRFVLRRILGCNNLSAEEKRRLLDVAYDRAIHHTTLNEPGVNASAPLNGTQVNINFGVLFPQGDEEISQTLIHEMMHIAGFTHPARRDPPAGTPCAAPFDCPGDNGVYYGTPPLRAEFCIAGDQSDVRSRLETKALHESCVIDEQGVATLYTDAGSWSSDSKGGPFVTADTPGDSASSTTKD</sequence>
<evidence type="ECO:0000256" key="1">
    <source>
        <dbReference type="SAM" id="MobiDB-lite"/>
    </source>
</evidence>
<accession>A0ABV5Q585</accession>
<protein>
    <submittedName>
        <fullName evidence="2">Uncharacterized protein</fullName>
    </submittedName>
</protein>